<keyword evidence="3" id="KW-1185">Reference proteome</keyword>
<feature type="transmembrane region" description="Helical" evidence="1">
    <location>
        <begin position="38"/>
        <end position="60"/>
    </location>
</feature>
<accession>A0AA36CHW9</accession>
<organism evidence="2 3">
    <name type="scientific">Mesorhabditis spiculigera</name>
    <dbReference type="NCBI Taxonomy" id="96644"/>
    <lineage>
        <taxon>Eukaryota</taxon>
        <taxon>Metazoa</taxon>
        <taxon>Ecdysozoa</taxon>
        <taxon>Nematoda</taxon>
        <taxon>Chromadorea</taxon>
        <taxon>Rhabditida</taxon>
        <taxon>Rhabditina</taxon>
        <taxon>Rhabditomorpha</taxon>
        <taxon>Rhabditoidea</taxon>
        <taxon>Rhabditidae</taxon>
        <taxon>Mesorhabditinae</taxon>
        <taxon>Mesorhabditis</taxon>
    </lineage>
</organism>
<proteinExistence type="predicted"/>
<dbReference type="Pfam" id="PF10323">
    <property type="entry name" value="7TM_GPCR_Srv"/>
    <property type="match status" value="1"/>
</dbReference>
<protein>
    <submittedName>
        <fullName evidence="2">Uncharacterized protein</fullName>
    </submittedName>
</protein>
<keyword evidence="1" id="KW-0472">Membrane</keyword>
<keyword evidence="1" id="KW-0812">Transmembrane</keyword>
<dbReference type="InterPro" id="IPR019426">
    <property type="entry name" value="7TM_GPCR_serpentine_rcpt_Srv"/>
</dbReference>
<evidence type="ECO:0000313" key="2">
    <source>
        <dbReference type="EMBL" id="CAJ0568682.1"/>
    </source>
</evidence>
<dbReference type="AlphaFoldDB" id="A0AA36CHW9"/>
<keyword evidence="1" id="KW-1133">Transmembrane helix</keyword>
<name>A0AA36CHW9_9BILA</name>
<gene>
    <name evidence="2" type="ORF">MSPICULIGERA_LOCUS7196</name>
</gene>
<comment type="caution">
    <text evidence="2">The sequence shown here is derived from an EMBL/GenBank/DDBJ whole genome shotgun (WGS) entry which is preliminary data.</text>
</comment>
<dbReference type="EMBL" id="CATQJA010001786">
    <property type="protein sequence ID" value="CAJ0568682.1"/>
    <property type="molecule type" value="Genomic_DNA"/>
</dbReference>
<dbReference type="Proteomes" id="UP001177023">
    <property type="component" value="Unassembled WGS sequence"/>
</dbReference>
<feature type="transmembrane region" description="Helical" evidence="1">
    <location>
        <begin position="6"/>
        <end position="26"/>
    </location>
</feature>
<feature type="non-terminal residue" evidence="2">
    <location>
        <position position="193"/>
    </location>
</feature>
<feature type="transmembrane region" description="Helical" evidence="1">
    <location>
        <begin position="118"/>
        <end position="138"/>
    </location>
</feature>
<reference evidence="2" key="1">
    <citation type="submission" date="2023-06" db="EMBL/GenBank/DDBJ databases">
        <authorList>
            <person name="Delattre M."/>
        </authorList>
    </citation>
    <scope>NUCLEOTIDE SEQUENCE</scope>
    <source>
        <strain evidence="2">AF72</strain>
    </source>
</reference>
<sequence length="193" mass="21785">MYDPFNIFLLVCEIIYCVIALFVVAMMLKSKDKLFRTAFFKIFIAGVTADVISIIANAVLRHLHLNHFGPDEMPYRLCNLFSAITYYCFYFSLLIATINRLTALVSDPAFHKKLWNKIGAFAAGTPWLLAFACMAYRIPIPILVVPLEEGGYQALTADIVSIIANAILRHLHLNPFGPDEMPYRLCNLFSAIT</sequence>
<evidence type="ECO:0000313" key="3">
    <source>
        <dbReference type="Proteomes" id="UP001177023"/>
    </source>
</evidence>
<feature type="transmembrane region" description="Helical" evidence="1">
    <location>
        <begin position="80"/>
        <end position="98"/>
    </location>
</feature>
<evidence type="ECO:0000256" key="1">
    <source>
        <dbReference type="SAM" id="Phobius"/>
    </source>
</evidence>